<dbReference type="AlphaFoldDB" id="A0A2D3WLY0"/>
<name>A0A2D3WLY0_9BACT</name>
<proteinExistence type="predicted"/>
<dbReference type="Proteomes" id="UP000228859">
    <property type="component" value="Unassembled WGS sequence"/>
</dbReference>
<sequence>MAFTLEVMTSFSQPTIKNYLISTIRSFGIKAVVHQQKNKIICAFNSGDEKLQECLEAIALTLPASAFMSSSQHYDMEGEPEEIPDFAVEYPVALGLCPSCQKEMFDPSSKRYYYPFTQCTHCGGQYAFFEHYPYKRENTVFSYLKPCPTCEEEAKQLGRREKQVLNSCHTCGIPVKLIHKDKERYANDAGSFRTMFEVAAKALRDGKTLLVKTTMGYRRFYRSQKLEEGSVLMLVNAMKITEFSSLINDEFNALLSIERPILHVALKDETLRSTFGTSIDVKYPDEGFSILLAKELTLLGVDFIAYEALERAAEADFVMEFDLELNYQSDMHLFINKDIKFITSGERVSFPSRLPYGRDTLSIAHGLVGIKDAKGMLFDQMGRFTFASTTKVNQLETETPSVESGNFHTMAPDEASFMSVIAEHNKFGTKVVGAYFEGEPSFLYYDGKKVIRVVPPKHFSPIGLIDALKTLREGSDRLIGNVEKHHPELYALLVRIENSDVNLFDATAILLGLEEESFSGVMKEALKFIGKGGLQIDTKVEDNRFDHFAFLSSIISYRLAGVDSVYLSYSIFESFGDYFSELLNEIKGKTKANDIVLCGSYFAGQSLFSRLQRNLKASTVLMNMSYPIGKENCVVGGVFL</sequence>
<dbReference type="EMBL" id="DLUI01000067">
    <property type="protein sequence ID" value="DAB38714.1"/>
    <property type="molecule type" value="Genomic_DNA"/>
</dbReference>
<evidence type="ECO:0000313" key="2">
    <source>
        <dbReference type="EMBL" id="DAB38714.1"/>
    </source>
</evidence>
<evidence type="ECO:0000259" key="1">
    <source>
        <dbReference type="Pfam" id="PF07503"/>
    </source>
</evidence>
<organism evidence="2 3">
    <name type="scientific">Sulfuricurvum kujiense</name>
    <dbReference type="NCBI Taxonomy" id="148813"/>
    <lineage>
        <taxon>Bacteria</taxon>
        <taxon>Pseudomonadati</taxon>
        <taxon>Campylobacterota</taxon>
        <taxon>Epsilonproteobacteria</taxon>
        <taxon>Campylobacterales</taxon>
        <taxon>Sulfurimonadaceae</taxon>
        <taxon>Sulfuricurvum</taxon>
    </lineage>
</organism>
<gene>
    <name evidence="2" type="ORF">CFH83_04520</name>
</gene>
<dbReference type="GO" id="GO:0008270">
    <property type="term" value="F:zinc ion binding"/>
    <property type="evidence" value="ECO:0007669"/>
    <property type="project" value="InterPro"/>
</dbReference>
<dbReference type="Gene3D" id="3.90.870.50">
    <property type="match status" value="1"/>
</dbReference>
<feature type="domain" description="Zinc finger HypF-type" evidence="1">
    <location>
        <begin position="96"/>
        <end position="128"/>
    </location>
</feature>
<reference evidence="2 3" key="1">
    <citation type="journal article" date="2017" name="Front. Microbiol.">
        <title>Comparative Genomic Analysis of the Class Epsilonproteobacteria and Proposed Reclassification to Epsilonbacteraeota (phyl. nov.).</title>
        <authorList>
            <person name="Waite D.W."/>
            <person name="Vanwonterghem I."/>
            <person name="Rinke C."/>
            <person name="Parks D.H."/>
            <person name="Zhang Y."/>
            <person name="Takai K."/>
            <person name="Sievert S.M."/>
            <person name="Simon J."/>
            <person name="Campbell B.J."/>
            <person name="Hanson T.E."/>
            <person name="Woyke T."/>
            <person name="Klotz M.G."/>
            <person name="Hugenholtz P."/>
        </authorList>
    </citation>
    <scope>NUCLEOTIDE SEQUENCE [LARGE SCALE GENOMIC DNA]</scope>
    <source>
        <strain evidence="2">UBA12443</strain>
    </source>
</reference>
<dbReference type="Gene3D" id="3.30.420.40">
    <property type="match status" value="1"/>
</dbReference>
<dbReference type="GO" id="GO:0051604">
    <property type="term" value="P:protein maturation"/>
    <property type="evidence" value="ECO:0007669"/>
    <property type="project" value="TreeGrafter"/>
</dbReference>
<comment type="caution">
    <text evidence="2">The sequence shown here is derived from an EMBL/GenBank/DDBJ whole genome shotgun (WGS) entry which is preliminary data.</text>
</comment>
<dbReference type="PANTHER" id="PTHR42959:SF1">
    <property type="entry name" value="CARBAMOYLTRANSFERASE HYPF"/>
    <property type="match status" value="1"/>
</dbReference>
<dbReference type="GO" id="GO:0016743">
    <property type="term" value="F:carboxyl- or carbamoyltransferase activity"/>
    <property type="evidence" value="ECO:0007669"/>
    <property type="project" value="TreeGrafter"/>
</dbReference>
<evidence type="ECO:0000313" key="3">
    <source>
        <dbReference type="Proteomes" id="UP000228859"/>
    </source>
</evidence>
<accession>A0A2D3WLY0</accession>
<dbReference type="Pfam" id="PF07503">
    <property type="entry name" value="zf-HYPF"/>
    <property type="match status" value="1"/>
</dbReference>
<dbReference type="InterPro" id="IPR011125">
    <property type="entry name" value="Znf_HypF"/>
</dbReference>
<dbReference type="InterPro" id="IPR051060">
    <property type="entry name" value="Carbamoyltrans_HypF-like"/>
</dbReference>
<dbReference type="PANTHER" id="PTHR42959">
    <property type="entry name" value="CARBAMOYLTRANSFERASE"/>
    <property type="match status" value="1"/>
</dbReference>
<dbReference type="RefSeq" id="WP_303662931.1">
    <property type="nucleotide sequence ID" value="NZ_DLUI01000067.1"/>
</dbReference>
<protein>
    <recommendedName>
        <fullName evidence="1">Zinc finger HypF-type domain-containing protein</fullName>
    </recommendedName>
</protein>